<dbReference type="RefSeq" id="WP_211939907.1">
    <property type="nucleotide sequence ID" value="NZ_CP073078.1"/>
</dbReference>
<proteinExistence type="predicted"/>
<dbReference type="EMBL" id="CP073078">
    <property type="protein sequence ID" value="QUD89855.1"/>
    <property type="molecule type" value="Genomic_DNA"/>
</dbReference>
<evidence type="ECO:0000313" key="3">
    <source>
        <dbReference type="Proteomes" id="UP000676409"/>
    </source>
</evidence>
<evidence type="ECO:0000313" key="2">
    <source>
        <dbReference type="EMBL" id="QUD89855.1"/>
    </source>
</evidence>
<dbReference type="KEGG" id="caul:KCG34_08290"/>
<dbReference type="Proteomes" id="UP000676409">
    <property type="component" value="Chromosome"/>
</dbReference>
<name>A0A975G2D3_9CAUL</name>
<protein>
    <submittedName>
        <fullName evidence="2">Uncharacterized protein</fullName>
    </submittedName>
</protein>
<reference evidence="2" key="1">
    <citation type="submission" date="2021-04" db="EMBL/GenBank/DDBJ databases">
        <title>The complete genome sequence of Caulobacter sp. S6.</title>
        <authorList>
            <person name="Tang Y."/>
            <person name="Ouyang W."/>
            <person name="Liu Q."/>
            <person name="Huang B."/>
            <person name="Guo Z."/>
            <person name="Lei P."/>
        </authorList>
    </citation>
    <scope>NUCLEOTIDE SEQUENCE</scope>
    <source>
        <strain evidence="2">S6</strain>
    </source>
</reference>
<keyword evidence="1" id="KW-0472">Membrane</keyword>
<keyword evidence="3" id="KW-1185">Reference proteome</keyword>
<gene>
    <name evidence="2" type="ORF">KCG34_08290</name>
</gene>
<feature type="transmembrane region" description="Helical" evidence="1">
    <location>
        <begin position="54"/>
        <end position="75"/>
    </location>
</feature>
<sequence length="87" mass="9657">MQEGTLLPIAKEGLVGAFFFSCALLGTIFILVTGFFPGGGSLLSRGIYRKDSPFLYWAVTGIWFTVISVGFVEWLSTHPHFEFHLVN</sequence>
<dbReference type="AlphaFoldDB" id="A0A975G2D3"/>
<accession>A0A975G2D3</accession>
<keyword evidence="1" id="KW-1133">Transmembrane helix</keyword>
<feature type="transmembrane region" description="Helical" evidence="1">
    <location>
        <begin position="15"/>
        <end position="42"/>
    </location>
</feature>
<keyword evidence="1" id="KW-0812">Transmembrane</keyword>
<evidence type="ECO:0000256" key="1">
    <source>
        <dbReference type="SAM" id="Phobius"/>
    </source>
</evidence>
<organism evidence="2 3">
    <name type="scientific">Phenylobacterium montanum</name>
    <dbReference type="NCBI Taxonomy" id="2823693"/>
    <lineage>
        <taxon>Bacteria</taxon>
        <taxon>Pseudomonadati</taxon>
        <taxon>Pseudomonadota</taxon>
        <taxon>Alphaproteobacteria</taxon>
        <taxon>Caulobacterales</taxon>
        <taxon>Caulobacteraceae</taxon>
        <taxon>Phenylobacterium</taxon>
    </lineage>
</organism>